<dbReference type="Proteomes" id="UP001196068">
    <property type="component" value="Unassembled WGS sequence"/>
</dbReference>
<dbReference type="Gene3D" id="3.40.50.20">
    <property type="match status" value="1"/>
</dbReference>
<dbReference type="RefSeq" id="WP_211874776.1">
    <property type="nucleotide sequence ID" value="NZ_JAAEDH010000013.1"/>
</dbReference>
<dbReference type="Pfam" id="PF17930">
    <property type="entry name" value="LpxI_N"/>
    <property type="match status" value="1"/>
</dbReference>
<dbReference type="InterPro" id="IPR010415">
    <property type="entry name" value="LpxI_C"/>
</dbReference>
<accession>A0AAF1KJW5</accession>
<evidence type="ECO:0000313" key="3">
    <source>
        <dbReference type="EMBL" id="MBR0655935.1"/>
    </source>
</evidence>
<comment type="caution">
    <text evidence="3">The sequence shown here is derived from an EMBL/GenBank/DDBJ whole genome shotgun (WGS) entry which is preliminary data.</text>
</comment>
<proteinExistence type="predicted"/>
<evidence type="ECO:0000259" key="2">
    <source>
        <dbReference type="Pfam" id="PF17930"/>
    </source>
</evidence>
<keyword evidence="4" id="KW-1185">Reference proteome</keyword>
<feature type="domain" description="LpxI N-terminal" evidence="2">
    <location>
        <begin position="7"/>
        <end position="136"/>
    </location>
</feature>
<feature type="domain" description="LpxI C-terminal" evidence="1">
    <location>
        <begin position="140"/>
        <end position="269"/>
    </location>
</feature>
<reference evidence="3" key="1">
    <citation type="submission" date="2020-01" db="EMBL/GenBank/DDBJ databases">
        <authorList>
            <person name="Rat A."/>
        </authorList>
    </citation>
    <scope>NUCLEOTIDE SEQUENCE</scope>
    <source>
        <strain evidence="3">LMG 28251</strain>
    </source>
</reference>
<dbReference type="PANTHER" id="PTHR39962">
    <property type="entry name" value="BLL4848 PROTEIN"/>
    <property type="match status" value="1"/>
</dbReference>
<gene>
    <name evidence="3" type="ORF">GXW79_12705</name>
</gene>
<dbReference type="InterPro" id="IPR041255">
    <property type="entry name" value="LpxI_N"/>
</dbReference>
<dbReference type="EMBL" id="JAAEDH010000013">
    <property type="protein sequence ID" value="MBR0655935.1"/>
    <property type="molecule type" value="Genomic_DNA"/>
</dbReference>
<evidence type="ECO:0000259" key="1">
    <source>
        <dbReference type="Pfam" id="PF06230"/>
    </source>
</evidence>
<reference evidence="3" key="2">
    <citation type="journal article" date="2021" name="Syst. Appl. Microbiol.">
        <title>Roseomonas hellenica sp. nov., isolated from roots of wild-growing Alkanna tinctoria.</title>
        <authorList>
            <person name="Rat A."/>
            <person name="Naranjo H.D."/>
            <person name="Lebbe L."/>
            <person name="Cnockaert M."/>
            <person name="Krigas N."/>
            <person name="Grigoriadou K."/>
            <person name="Maloupa E."/>
            <person name="Willems A."/>
        </authorList>
    </citation>
    <scope>NUCLEOTIDE SEQUENCE</scope>
    <source>
        <strain evidence="3">LMG 28251</strain>
    </source>
</reference>
<organism evidence="3 4">
    <name type="scientific">Plastoroseomonas arctica</name>
    <dbReference type="NCBI Taxonomy" id="1509237"/>
    <lineage>
        <taxon>Bacteria</taxon>
        <taxon>Pseudomonadati</taxon>
        <taxon>Pseudomonadota</taxon>
        <taxon>Alphaproteobacteria</taxon>
        <taxon>Acetobacterales</taxon>
        <taxon>Acetobacteraceae</taxon>
        <taxon>Plastoroseomonas</taxon>
    </lineage>
</organism>
<protein>
    <submittedName>
        <fullName evidence="3">LpxI family protein</fullName>
    </submittedName>
</protein>
<sequence length="280" mass="28693">MSAPAPLGMFAGGGGLPHRLAEAAAAQGRQVHVVAISGFAKAEDFAPHRAIELRFGQIGQALEWLREAGVRELVMGGQMRRPSVLSLMPDAAGLRILARIGLAAFRGDDSIHQAVIKVLQEEGIEVIGAQDLIEGLLPKAGLLAGTVPDDLARGDIARGIEVAGALGAVDVGQSVVVQQGLVLGVEGIEGTDALIVRCGELRRDGPGGVLVKRVKPGQSRLVDLPTIGPQTIAGAAAAGLRGVAFEADGTILMERAATVAAAEAAGLFLLAFDPANPNQE</sequence>
<evidence type="ECO:0000313" key="4">
    <source>
        <dbReference type="Proteomes" id="UP001196068"/>
    </source>
</evidence>
<dbReference type="InterPro" id="IPR053174">
    <property type="entry name" value="LpxI"/>
</dbReference>
<dbReference type="AlphaFoldDB" id="A0AAF1KJW5"/>
<dbReference type="PANTHER" id="PTHR39962:SF1">
    <property type="entry name" value="LPXI FAMILY PROTEIN"/>
    <property type="match status" value="1"/>
</dbReference>
<dbReference type="InterPro" id="IPR043167">
    <property type="entry name" value="LpxI_C_sf"/>
</dbReference>
<dbReference type="Gene3D" id="3.40.140.80">
    <property type="match status" value="1"/>
</dbReference>
<name>A0AAF1KJW5_9PROT</name>
<dbReference type="Pfam" id="PF06230">
    <property type="entry name" value="LpxI_C"/>
    <property type="match status" value="1"/>
</dbReference>